<dbReference type="Proteomes" id="UP000005233">
    <property type="component" value="Chromosome"/>
</dbReference>
<sequence>MIIGYKKDVDGVLRAAIALNRNPDAIMVCGASARELKEKLAMYDGEVVLNVDEVVKDVPFHVKAELWVKFPSCSPMQRSLSLGSYLTFALRNHNCVPDELVRLMARYYPKLTAILAHKDETARKYFKYYRETMGELERLKAHVRFRPSGDMLYAEISPQHDVKDLFMEWAMRRTPDKVIVIGCHSEHYILNARALGYSEDIACVTAEEAARLLGTAPDSDSEVWDTYYDSQAIENRRNKRYAKGRLPAKYSYISPEIRKERKKIEHGISNDKLGDYFT</sequence>
<evidence type="ECO:0000313" key="3">
    <source>
        <dbReference type="Proteomes" id="UP000005233"/>
    </source>
</evidence>
<reference evidence="2 3" key="1">
    <citation type="journal article" date="2012" name="J. Bacteriol.">
        <title>Complete genome sequence of a thermophilic methanogen, Methanocella conradii HZ254, isolated from Chinese rice field soil.</title>
        <authorList>
            <person name="Lu Z."/>
            <person name="Lu Y."/>
        </authorList>
    </citation>
    <scope>NUCLEOTIDE SEQUENCE [LARGE SCALE GENOMIC DNA]</scope>
    <source>
        <strain evidence="3">DSM 24694 / JCM 17849 / CGMCC 1.5162 / HZ254</strain>
    </source>
</reference>
<gene>
    <name evidence="2" type="ordered locus">Mtc_1633</name>
</gene>
<keyword evidence="3" id="KW-1185">Reference proteome</keyword>
<dbReference type="HOGENOM" id="CLU_978648_0_0_2"/>
<dbReference type="InterPro" id="IPR025404">
    <property type="entry name" value="DUF4130"/>
</dbReference>
<dbReference type="AlphaFoldDB" id="H8I7Y2"/>
<dbReference type="eggNOG" id="arCOG06545">
    <property type="taxonomic scope" value="Archaea"/>
</dbReference>
<feature type="domain" description="DUF4130" evidence="1">
    <location>
        <begin position="113"/>
        <end position="251"/>
    </location>
</feature>
<dbReference type="KEGG" id="mez:Mtc_1633"/>
<dbReference type="GeneID" id="11971771"/>
<proteinExistence type="predicted"/>
<dbReference type="EMBL" id="CP003243">
    <property type="protein sequence ID" value="AFD00382.1"/>
    <property type="molecule type" value="Genomic_DNA"/>
</dbReference>
<dbReference type="STRING" id="1041930.Mtc_1633"/>
<organism evidence="2 3">
    <name type="scientific">Methanocella conradii (strain DSM 24694 / JCM 17849 / CGMCC 1.5162 / HZ254)</name>
    <dbReference type="NCBI Taxonomy" id="1041930"/>
    <lineage>
        <taxon>Archaea</taxon>
        <taxon>Methanobacteriati</taxon>
        <taxon>Methanobacteriota</taxon>
        <taxon>Stenosarchaea group</taxon>
        <taxon>Methanomicrobia</taxon>
        <taxon>Methanocellales</taxon>
        <taxon>Methanocellaceae</taxon>
        <taxon>Methanocella</taxon>
    </lineage>
</organism>
<protein>
    <recommendedName>
        <fullName evidence="1">DUF4130 domain-containing protein</fullName>
    </recommendedName>
</protein>
<dbReference type="RefSeq" id="WP_014406213.1">
    <property type="nucleotide sequence ID" value="NC_017034.1"/>
</dbReference>
<name>H8I7Y2_METCZ</name>
<dbReference type="Pfam" id="PF13566">
    <property type="entry name" value="DUF4130"/>
    <property type="match status" value="1"/>
</dbReference>
<evidence type="ECO:0000313" key="2">
    <source>
        <dbReference type="EMBL" id="AFD00382.1"/>
    </source>
</evidence>
<dbReference type="OrthoDB" id="120780at2157"/>
<accession>H8I7Y2</accession>
<evidence type="ECO:0000259" key="1">
    <source>
        <dbReference type="Pfam" id="PF13566"/>
    </source>
</evidence>